<keyword evidence="2" id="KW-0808">Transferase</keyword>
<evidence type="ECO:0000256" key="2">
    <source>
        <dbReference type="ARBA" id="ARBA00022679"/>
    </source>
</evidence>
<dbReference type="Gene3D" id="3.40.50.150">
    <property type="entry name" value="Vaccinia Virus protein VP39"/>
    <property type="match status" value="1"/>
</dbReference>
<name>A0A2M7DLF8_9BACT</name>
<dbReference type="SUPFAM" id="SSF53335">
    <property type="entry name" value="S-adenosyl-L-methionine-dependent methyltransferases"/>
    <property type="match status" value="1"/>
</dbReference>
<dbReference type="Proteomes" id="UP000228896">
    <property type="component" value="Unassembled WGS sequence"/>
</dbReference>
<dbReference type="Pfam" id="PF05175">
    <property type="entry name" value="MTS"/>
    <property type="match status" value="1"/>
</dbReference>
<feature type="domain" description="Methyltransferase small" evidence="4">
    <location>
        <begin position="50"/>
        <end position="137"/>
    </location>
</feature>
<dbReference type="InterPro" id="IPR007848">
    <property type="entry name" value="Small_mtfrase_dom"/>
</dbReference>
<dbReference type="InterPro" id="IPR029063">
    <property type="entry name" value="SAM-dependent_MTases_sf"/>
</dbReference>
<reference evidence="6" key="1">
    <citation type="submission" date="2017-09" db="EMBL/GenBank/DDBJ databases">
        <title>Depth-based differentiation of microbial function through sediment-hosted aquifers and enrichment of novel symbionts in the deep terrestrial subsurface.</title>
        <authorList>
            <person name="Probst A.J."/>
            <person name="Ladd B."/>
            <person name="Jarett J.K."/>
            <person name="Geller-Mcgrath D.E."/>
            <person name="Sieber C.M.K."/>
            <person name="Emerson J.B."/>
            <person name="Anantharaman K."/>
            <person name="Thomas B.C."/>
            <person name="Malmstrom R."/>
            <person name="Stieglmeier M."/>
            <person name="Klingl A."/>
            <person name="Woyke T."/>
            <person name="Ryan C.M."/>
            <person name="Banfield J.F."/>
        </authorList>
    </citation>
    <scope>NUCLEOTIDE SEQUENCE [LARGE SCALE GENOMIC DNA]</scope>
</reference>
<dbReference type="GO" id="GO:0008276">
    <property type="term" value="F:protein methyltransferase activity"/>
    <property type="evidence" value="ECO:0007669"/>
    <property type="project" value="TreeGrafter"/>
</dbReference>
<accession>A0A2M7DLF8</accession>
<dbReference type="GO" id="GO:0032259">
    <property type="term" value="P:methylation"/>
    <property type="evidence" value="ECO:0007669"/>
    <property type="project" value="UniProtKB-KW"/>
</dbReference>
<dbReference type="PANTHER" id="PTHR45875">
    <property type="entry name" value="METHYLTRANSFERASE N6AMT1"/>
    <property type="match status" value="1"/>
</dbReference>
<dbReference type="GO" id="GO:0035657">
    <property type="term" value="C:eRF1 methyltransferase complex"/>
    <property type="evidence" value="ECO:0007669"/>
    <property type="project" value="TreeGrafter"/>
</dbReference>
<evidence type="ECO:0000313" key="6">
    <source>
        <dbReference type="Proteomes" id="UP000228896"/>
    </source>
</evidence>
<keyword evidence="3" id="KW-0949">S-adenosyl-L-methionine</keyword>
<keyword evidence="1" id="KW-0489">Methyltransferase</keyword>
<sequence>MVVAQKKEIIINDINPLASDYNGNYFFSLSPYIDLKISCGAKLILPRSGKYFIEALKDTNLLDKKILDIGTGYFGYLAKHALFFGAKNVVAVDINKKAINFVRKNFYSKNIDFRVSNVYSAIKGNEKFDVIISNPPQLTSNMKGRVHDVAGRDGLSIIKKIISGFKKHSLKGGVIYLLIFDFLFNRTEELCNKAGLNCKIIAFYNKKIRVGGETEKRIKYIEKIYPNYKFIKKDCYSHKIFILKIY</sequence>
<dbReference type="EMBL" id="PETS01000115">
    <property type="protein sequence ID" value="PIV50620.1"/>
    <property type="molecule type" value="Genomic_DNA"/>
</dbReference>
<comment type="caution">
    <text evidence="5">The sequence shown here is derived from an EMBL/GenBank/DDBJ whole genome shotgun (WGS) entry which is preliminary data.</text>
</comment>
<dbReference type="CDD" id="cd02440">
    <property type="entry name" value="AdoMet_MTases"/>
    <property type="match status" value="1"/>
</dbReference>
<evidence type="ECO:0000259" key="4">
    <source>
        <dbReference type="Pfam" id="PF05175"/>
    </source>
</evidence>
<evidence type="ECO:0000256" key="1">
    <source>
        <dbReference type="ARBA" id="ARBA00022603"/>
    </source>
</evidence>
<evidence type="ECO:0000313" key="5">
    <source>
        <dbReference type="EMBL" id="PIV50620.1"/>
    </source>
</evidence>
<organism evidence="5 6">
    <name type="scientific">Candidatus Falkowbacteria bacterium CG02_land_8_20_14_3_00_36_14</name>
    <dbReference type="NCBI Taxonomy" id="1974560"/>
    <lineage>
        <taxon>Bacteria</taxon>
        <taxon>Candidatus Falkowiibacteriota</taxon>
    </lineage>
</organism>
<dbReference type="InterPro" id="IPR052190">
    <property type="entry name" value="Euk-Arch_PrmC-MTase"/>
</dbReference>
<proteinExistence type="predicted"/>
<dbReference type="AlphaFoldDB" id="A0A2M7DLF8"/>
<protein>
    <recommendedName>
        <fullName evidence="4">Methyltransferase small domain-containing protein</fullName>
    </recommendedName>
</protein>
<dbReference type="PANTHER" id="PTHR45875:SF1">
    <property type="entry name" value="METHYLTRANSFERASE N6AMT1"/>
    <property type="match status" value="1"/>
</dbReference>
<dbReference type="GO" id="GO:0008757">
    <property type="term" value="F:S-adenosylmethionine-dependent methyltransferase activity"/>
    <property type="evidence" value="ECO:0007669"/>
    <property type="project" value="TreeGrafter"/>
</dbReference>
<gene>
    <name evidence="5" type="ORF">COS18_04475</name>
</gene>
<evidence type="ECO:0000256" key="3">
    <source>
        <dbReference type="ARBA" id="ARBA00022691"/>
    </source>
</evidence>